<keyword evidence="7" id="KW-0931">ER-Golgi transport</keyword>
<comment type="similarity">
    <text evidence="3">Belongs to the COPG family.</text>
</comment>
<evidence type="ECO:0000259" key="13">
    <source>
        <dbReference type="Pfam" id="PF08752"/>
    </source>
</evidence>
<dbReference type="EMBL" id="JH370130">
    <property type="protein sequence ID" value="ELA42726.1"/>
    <property type="molecule type" value="Genomic_DNA"/>
</dbReference>
<evidence type="ECO:0000256" key="10">
    <source>
        <dbReference type="ARBA" id="ARBA00023136"/>
    </source>
</evidence>
<keyword evidence="6" id="KW-0677">Repeat</keyword>
<protein>
    <submittedName>
        <fullName evidence="14">Uncharacterized protein</fullName>
    </submittedName>
</protein>
<dbReference type="GO" id="GO:0006888">
    <property type="term" value="P:endoplasmic reticulum to Golgi vesicle-mediated transport"/>
    <property type="evidence" value="ECO:0007669"/>
    <property type="project" value="TreeGrafter"/>
</dbReference>
<dbReference type="Pfam" id="PF01602">
    <property type="entry name" value="Adaptin_N"/>
    <property type="match status" value="1"/>
</dbReference>
<evidence type="ECO:0000256" key="7">
    <source>
        <dbReference type="ARBA" id="ARBA00022892"/>
    </source>
</evidence>
<accession>L2GPG9</accession>
<evidence type="ECO:0000313" key="15">
    <source>
        <dbReference type="Proteomes" id="UP000011082"/>
    </source>
</evidence>
<dbReference type="HOGENOM" id="CLU_021042_0_0_1"/>
<keyword evidence="9" id="KW-0333">Golgi apparatus</keyword>
<dbReference type="InParanoid" id="L2GPG9"/>
<dbReference type="InterPro" id="IPR017106">
    <property type="entry name" value="Coatomer_gsu"/>
</dbReference>
<dbReference type="InterPro" id="IPR016024">
    <property type="entry name" value="ARM-type_fold"/>
</dbReference>
<evidence type="ECO:0000256" key="6">
    <source>
        <dbReference type="ARBA" id="ARBA00022737"/>
    </source>
</evidence>
<dbReference type="GO" id="GO:0030126">
    <property type="term" value="C:COPI vesicle coat"/>
    <property type="evidence" value="ECO:0007669"/>
    <property type="project" value="InterPro"/>
</dbReference>
<dbReference type="GO" id="GO:0006886">
    <property type="term" value="P:intracellular protein transport"/>
    <property type="evidence" value="ECO:0007669"/>
    <property type="project" value="InterPro"/>
</dbReference>
<gene>
    <name evidence="14" type="ORF">VICG_00041</name>
</gene>
<evidence type="ECO:0000256" key="1">
    <source>
        <dbReference type="ARBA" id="ARBA00004255"/>
    </source>
</evidence>
<dbReference type="InterPro" id="IPR013040">
    <property type="entry name" value="Coatomer_gsu_app_Ig-like_dom"/>
</dbReference>
<dbReference type="GO" id="GO:0006891">
    <property type="term" value="P:intra-Golgi vesicle-mediated transport"/>
    <property type="evidence" value="ECO:0007669"/>
    <property type="project" value="TreeGrafter"/>
</dbReference>
<dbReference type="GO" id="GO:0005198">
    <property type="term" value="F:structural molecule activity"/>
    <property type="evidence" value="ECO:0007669"/>
    <property type="project" value="InterPro"/>
</dbReference>
<dbReference type="PANTHER" id="PTHR10261:SF0">
    <property type="entry name" value="COATOMER SUBUNIT GAMMA-2"/>
    <property type="match status" value="1"/>
</dbReference>
<sequence>MQKQKLEILPQREILKSLENAFNVIPIVPRDCIKAINKLVYNMNQQNFSQEVYKNVLFLVLRAFTSKDNYLKSVVYSLLEMLSTKTFDGLLGINSIIKDIDDKHTPVNMRNSALRVLFSNLPLTMRFEFEKLIKTALLDNKTRDNAVCISSEYFKDMKVDSRIFDKIDDYHLSFFNRLPINRYTSMLEIRRIVKNNEDVHKISQYLTTSTDSTTFFEAAKALTVIRQEMAAPMIDKAVSTIRVHLKKGPIEQFASMKILNKLSVLFPTKVAKANREIEDLVHVNSRTVSMLAILTLLKTGTDETARQLSSKLEPLMSTMSEPYKIMAIETIEKLTRNSKSEYLAFLKASLFDKGSIEFKRFILKKVEPLLADSDECQKEVMKFLCSYVEDPEYYQISMDILGLISQYILNSKDLIRVYNRLILDNIHVRNSACQALFDLSDKFDTLEALDSIQDQETMKIRSFLYSNADIKKGRFDINELGDLRDEVLKYLAAPIEEPKEGEALDDRFIKECRSIPLTPEGSDFSVAVIKKMFKDSVVLLFTFENKMSRIVVNSCLLTIDTGAEKHSIELSHTEFKDTTTATRELEVSLKKGDVVNGVFEYQISPEDELTEVENDSISLIPFDINVLDYIRPVVAGHIPTNKRMVESKFKLKQTEAISRIVGVCNMFLTADKDSFELQGCYEDIPVVLRGNAVYSKYTTVYLEILCDNSHVVDEIVAVLD</sequence>
<organism evidence="14 15">
    <name type="scientific">Vittaforma corneae (strain ATCC 50505)</name>
    <name type="common">Microsporidian parasite</name>
    <name type="synonym">Nosema corneum</name>
    <dbReference type="NCBI Taxonomy" id="993615"/>
    <lineage>
        <taxon>Eukaryota</taxon>
        <taxon>Fungi</taxon>
        <taxon>Fungi incertae sedis</taxon>
        <taxon>Microsporidia</taxon>
        <taxon>Nosematidae</taxon>
        <taxon>Vittaforma</taxon>
    </lineage>
</organism>
<keyword evidence="10" id="KW-0472">Membrane</keyword>
<dbReference type="OMA" id="DDECYIN"/>
<dbReference type="STRING" id="993615.L2GPG9"/>
<dbReference type="Pfam" id="PF08752">
    <property type="entry name" value="COP-gamma_platf"/>
    <property type="match status" value="1"/>
</dbReference>
<comment type="subcellular location">
    <subcellularLocation>
        <location evidence="2">Cytoplasmic vesicle</location>
        <location evidence="2">COPI-coated vesicle membrane</location>
        <topology evidence="2">Peripheral membrane protein</topology>
        <orientation evidence="2">Cytoplasmic side</orientation>
    </subcellularLocation>
    <subcellularLocation>
        <location evidence="1">Golgi apparatus membrane</location>
        <topology evidence="1">Peripheral membrane protein</topology>
        <orientation evidence="1">Cytoplasmic side</orientation>
    </subcellularLocation>
</comment>
<dbReference type="GO" id="GO:0009306">
    <property type="term" value="P:protein secretion"/>
    <property type="evidence" value="ECO:0007669"/>
    <property type="project" value="TreeGrafter"/>
</dbReference>
<keyword evidence="11" id="KW-0968">Cytoplasmic vesicle</keyword>
<dbReference type="InterPro" id="IPR013041">
    <property type="entry name" value="Clathrin_app_Ig-like_sf"/>
</dbReference>
<evidence type="ECO:0000256" key="2">
    <source>
        <dbReference type="ARBA" id="ARBA00004347"/>
    </source>
</evidence>
<evidence type="ECO:0000259" key="12">
    <source>
        <dbReference type="Pfam" id="PF01602"/>
    </source>
</evidence>
<reference evidence="15" key="1">
    <citation type="submission" date="2011-05" db="EMBL/GenBank/DDBJ databases">
        <title>The genome sequence of Vittaforma corneae strain ATCC 50505.</title>
        <authorList>
            <consortium name="The Broad Institute Genome Sequencing Platform"/>
            <person name="Cuomo C."/>
            <person name="Didier E."/>
            <person name="Bowers L."/>
            <person name="Young S.K."/>
            <person name="Zeng Q."/>
            <person name="Gargeya S."/>
            <person name="Fitzgerald M."/>
            <person name="Haas B."/>
            <person name="Abouelleil A."/>
            <person name="Alvarado L."/>
            <person name="Arachchi H.M."/>
            <person name="Berlin A."/>
            <person name="Chapman S.B."/>
            <person name="Gearin G."/>
            <person name="Goldberg J."/>
            <person name="Griggs A."/>
            <person name="Gujja S."/>
            <person name="Hansen M."/>
            <person name="Heiman D."/>
            <person name="Howarth C."/>
            <person name="Larimer J."/>
            <person name="Lui A."/>
            <person name="MacDonald P.J.P."/>
            <person name="McCowen C."/>
            <person name="Montmayeur A."/>
            <person name="Murphy C."/>
            <person name="Neiman D."/>
            <person name="Pearson M."/>
            <person name="Priest M."/>
            <person name="Roberts A."/>
            <person name="Saif S."/>
            <person name="Shea T."/>
            <person name="Sisk P."/>
            <person name="Stolte C."/>
            <person name="Sykes S."/>
            <person name="Wortman J."/>
            <person name="Nusbaum C."/>
            <person name="Birren B."/>
        </authorList>
    </citation>
    <scope>NUCLEOTIDE SEQUENCE [LARGE SCALE GENOMIC DNA]</scope>
    <source>
        <strain evidence="15">ATCC 50505</strain>
    </source>
</reference>
<dbReference type="SUPFAM" id="SSF48371">
    <property type="entry name" value="ARM repeat"/>
    <property type="match status" value="1"/>
</dbReference>
<feature type="domain" description="Coatomer gamma subunit appendage Ig-like subdomain" evidence="13">
    <location>
        <begin position="508"/>
        <end position="577"/>
    </location>
</feature>
<proteinExistence type="inferred from homology"/>
<dbReference type="VEuPathDB" id="MicrosporidiaDB:VICG_00041"/>
<dbReference type="SUPFAM" id="SSF49348">
    <property type="entry name" value="Clathrin adaptor appendage domain"/>
    <property type="match status" value="1"/>
</dbReference>
<dbReference type="GO" id="GO:0005783">
    <property type="term" value="C:endoplasmic reticulum"/>
    <property type="evidence" value="ECO:0007669"/>
    <property type="project" value="TreeGrafter"/>
</dbReference>
<keyword evidence="5" id="KW-0963">Cytoplasm</keyword>
<keyword evidence="8" id="KW-0653">Protein transport</keyword>
<dbReference type="AlphaFoldDB" id="L2GPG9"/>
<keyword evidence="15" id="KW-1185">Reference proteome</keyword>
<feature type="domain" description="Clathrin/coatomer adaptor adaptin-like N-terminal" evidence="12">
    <location>
        <begin position="200"/>
        <end position="463"/>
    </location>
</feature>
<name>L2GPG9_VITCO</name>
<evidence type="ECO:0000256" key="3">
    <source>
        <dbReference type="ARBA" id="ARBA00010720"/>
    </source>
</evidence>
<dbReference type="Proteomes" id="UP000011082">
    <property type="component" value="Unassembled WGS sequence"/>
</dbReference>
<dbReference type="InterPro" id="IPR011989">
    <property type="entry name" value="ARM-like"/>
</dbReference>
<evidence type="ECO:0000313" key="14">
    <source>
        <dbReference type="EMBL" id="ELA42726.1"/>
    </source>
</evidence>
<dbReference type="FunCoup" id="L2GPG9">
    <property type="interactions" value="204"/>
</dbReference>
<evidence type="ECO:0000256" key="8">
    <source>
        <dbReference type="ARBA" id="ARBA00022927"/>
    </source>
</evidence>
<evidence type="ECO:0000256" key="5">
    <source>
        <dbReference type="ARBA" id="ARBA00022490"/>
    </source>
</evidence>
<dbReference type="GO" id="GO:0005793">
    <property type="term" value="C:endoplasmic reticulum-Golgi intermediate compartment"/>
    <property type="evidence" value="ECO:0007669"/>
    <property type="project" value="TreeGrafter"/>
</dbReference>
<evidence type="ECO:0000256" key="11">
    <source>
        <dbReference type="ARBA" id="ARBA00023329"/>
    </source>
</evidence>
<dbReference type="PANTHER" id="PTHR10261">
    <property type="entry name" value="COATOMER SUBUNIT GAMMA"/>
    <property type="match status" value="1"/>
</dbReference>
<dbReference type="RefSeq" id="XP_007603494.1">
    <property type="nucleotide sequence ID" value="XM_007603432.1"/>
</dbReference>
<keyword evidence="4" id="KW-0813">Transport</keyword>
<dbReference type="OrthoDB" id="1074925at2759"/>
<dbReference type="GO" id="GO:0000139">
    <property type="term" value="C:Golgi membrane"/>
    <property type="evidence" value="ECO:0007669"/>
    <property type="project" value="UniProtKB-SubCell"/>
</dbReference>
<dbReference type="Gene3D" id="1.25.10.10">
    <property type="entry name" value="Leucine-rich Repeat Variant"/>
    <property type="match status" value="1"/>
</dbReference>
<evidence type="ECO:0000256" key="4">
    <source>
        <dbReference type="ARBA" id="ARBA00022448"/>
    </source>
</evidence>
<evidence type="ECO:0000256" key="9">
    <source>
        <dbReference type="ARBA" id="ARBA00023034"/>
    </source>
</evidence>
<dbReference type="InterPro" id="IPR002553">
    <property type="entry name" value="Clathrin/coatomer_adapt-like_N"/>
</dbReference>
<dbReference type="GeneID" id="19880759"/>